<evidence type="ECO:0000259" key="2">
    <source>
        <dbReference type="Pfam" id="PF01156"/>
    </source>
</evidence>
<dbReference type="EMBL" id="JWZT01002856">
    <property type="protein sequence ID" value="KII68480.1"/>
    <property type="molecule type" value="Genomic_DNA"/>
</dbReference>
<dbReference type="AlphaFoldDB" id="A0A0C2MWD7"/>
<evidence type="ECO:0000313" key="3">
    <source>
        <dbReference type="EMBL" id="KII68480.1"/>
    </source>
</evidence>
<dbReference type="PANTHER" id="PTHR46190:SF1">
    <property type="entry name" value="SI:CH211-201H21.5"/>
    <property type="match status" value="1"/>
</dbReference>
<proteinExistence type="inferred from homology"/>
<dbReference type="OMA" id="IYIDIWR"/>
<dbReference type="InterPro" id="IPR001910">
    <property type="entry name" value="Inosine/uridine_hydrolase_dom"/>
</dbReference>
<keyword evidence="4" id="KW-1185">Reference proteome</keyword>
<dbReference type="PANTHER" id="PTHR46190">
    <property type="entry name" value="SI:CH211-201H21.5-RELATED"/>
    <property type="match status" value="1"/>
</dbReference>
<dbReference type="OrthoDB" id="432381at2759"/>
<dbReference type="Gene3D" id="3.90.245.10">
    <property type="entry name" value="Ribonucleoside hydrolase-like"/>
    <property type="match status" value="1"/>
</dbReference>
<dbReference type="SUPFAM" id="SSF53590">
    <property type="entry name" value="Nucleoside hydrolase"/>
    <property type="match status" value="1"/>
</dbReference>
<dbReference type="Proteomes" id="UP000031668">
    <property type="component" value="Unassembled WGS sequence"/>
</dbReference>
<evidence type="ECO:0000256" key="1">
    <source>
        <dbReference type="ARBA" id="ARBA00009176"/>
    </source>
</evidence>
<protein>
    <submittedName>
        <fullName evidence="3">Uridine nucleosidase 1</fullName>
    </submittedName>
</protein>
<gene>
    <name evidence="3" type="ORF">RF11_06918</name>
</gene>
<reference evidence="3 4" key="1">
    <citation type="journal article" date="2014" name="Genome Biol. Evol.">
        <title>The genome of the myxosporean Thelohanellus kitauei shows adaptations to nutrient acquisition within its fish host.</title>
        <authorList>
            <person name="Yang Y."/>
            <person name="Xiong J."/>
            <person name="Zhou Z."/>
            <person name="Huo F."/>
            <person name="Miao W."/>
            <person name="Ran C."/>
            <person name="Liu Y."/>
            <person name="Zhang J."/>
            <person name="Feng J."/>
            <person name="Wang M."/>
            <person name="Wang M."/>
            <person name="Wang L."/>
            <person name="Yao B."/>
        </authorList>
    </citation>
    <scope>NUCLEOTIDE SEQUENCE [LARGE SCALE GENOMIC DNA]</scope>
    <source>
        <strain evidence="3">Wuqing</strain>
    </source>
</reference>
<dbReference type="InterPro" id="IPR036452">
    <property type="entry name" value="Ribo_hydro-like"/>
</dbReference>
<comment type="similarity">
    <text evidence="1">Belongs to the IUNH family.</text>
</comment>
<feature type="domain" description="Inosine/uridine-preferring nucleoside hydrolase" evidence="2">
    <location>
        <begin position="9"/>
        <end position="295"/>
    </location>
</feature>
<name>A0A0C2MWD7_THEKT</name>
<dbReference type="Pfam" id="PF01156">
    <property type="entry name" value="IU_nuc_hydro"/>
    <property type="match status" value="1"/>
</dbReference>
<organism evidence="3 4">
    <name type="scientific">Thelohanellus kitauei</name>
    <name type="common">Myxosporean</name>
    <dbReference type="NCBI Taxonomy" id="669202"/>
    <lineage>
        <taxon>Eukaryota</taxon>
        <taxon>Metazoa</taxon>
        <taxon>Cnidaria</taxon>
        <taxon>Myxozoa</taxon>
        <taxon>Myxosporea</taxon>
        <taxon>Bivalvulida</taxon>
        <taxon>Platysporina</taxon>
        <taxon>Myxobolidae</taxon>
        <taxon>Thelohanellus</taxon>
    </lineage>
</organism>
<accession>A0A0C2MWD7</accession>
<comment type="caution">
    <text evidence="3">The sequence shown here is derived from an EMBL/GenBank/DDBJ whole genome shotgun (WGS) entry which is preliminary data.</text>
</comment>
<dbReference type="InterPro" id="IPR052775">
    <property type="entry name" value="IUN_hydrolase"/>
</dbReference>
<dbReference type="GO" id="GO:0016799">
    <property type="term" value="F:hydrolase activity, hydrolyzing N-glycosyl compounds"/>
    <property type="evidence" value="ECO:0007669"/>
    <property type="project" value="InterPro"/>
</dbReference>
<evidence type="ECO:0000313" key="4">
    <source>
        <dbReference type="Proteomes" id="UP000031668"/>
    </source>
</evidence>
<sequence>MSQIEKRKVIVDTDVGLDDAHALLYLSSCADIELLAVTLVPGVAGMQTITDNIQRVLRFLRNKTLPIFKAGENSLSGGIIESDDHYGKNGLADIELPEKKMNIRTDMVSSGAMIHYASMYPQQVHILCLGPLTNLALASLINNKFPELVASITIMGSDRAETSPLSVTDFAEFSAWCDPIAYQVVMNCFSRVQQPLRVVDWSFSMKSLFPPSLFDRIRDAVTTLGSENVKTKLLFILTDSTNPIIQKSYLPGGFLSPDLLAALALSNPELFTVERMKLQHVESSGPKIGHTVYQRVKKGLC</sequence>